<keyword evidence="9" id="KW-0150">Chloroplast</keyword>
<dbReference type="InterPro" id="IPR036643">
    <property type="entry name" value="RNApol_insert_sf"/>
</dbReference>
<protein>
    <recommendedName>
        <fullName evidence="7">DNA-directed RNA polymerase subunit alpha</fullName>
        <shortName evidence="7">PEP</shortName>
        <ecNumber evidence="7">2.7.7.6</ecNumber>
    </recommendedName>
    <alternativeName>
        <fullName evidence="7">Plastid-encoded RNA polymerase subunit alpha</fullName>
        <shortName evidence="7">RNA polymerase subunit alpha</shortName>
    </alternativeName>
</protein>
<dbReference type="Gene3D" id="3.30.1360.10">
    <property type="entry name" value="RNA polymerase, RBP11-like subunit"/>
    <property type="match status" value="1"/>
</dbReference>
<evidence type="ECO:0000259" key="8">
    <source>
        <dbReference type="SMART" id="SM00662"/>
    </source>
</evidence>
<evidence type="ECO:0000313" key="9">
    <source>
        <dbReference type="EMBL" id="QFV17214.1"/>
    </source>
</evidence>
<dbReference type="InterPro" id="IPR036603">
    <property type="entry name" value="RBP11-like"/>
</dbReference>
<dbReference type="CDD" id="cd06928">
    <property type="entry name" value="RNAP_alpha_NTD"/>
    <property type="match status" value="1"/>
</dbReference>
<evidence type="ECO:0000256" key="5">
    <source>
        <dbReference type="ARBA" id="ARBA00023163"/>
    </source>
</evidence>
<dbReference type="InterPro" id="IPR011262">
    <property type="entry name" value="DNA-dir_RNA_pol_insert"/>
</dbReference>
<comment type="subunit">
    <text evidence="7">In plastids the minimal PEP RNA polymerase catalytic core is composed of four subunits: alpha, beta, beta', and beta''. When a (nuclear-encoded) sigma factor is associated with the core the holoenzyme is formed, which can initiate transcription.</text>
</comment>
<dbReference type="SUPFAM" id="SSF55257">
    <property type="entry name" value="RBP11-like subunits of RNA polymerase"/>
    <property type="match status" value="1"/>
</dbReference>
<dbReference type="NCBIfam" id="NF003519">
    <property type="entry name" value="PRK05182.2-5"/>
    <property type="match status" value="1"/>
</dbReference>
<evidence type="ECO:0000256" key="2">
    <source>
        <dbReference type="ARBA" id="ARBA00022478"/>
    </source>
</evidence>
<comment type="domain">
    <text evidence="7">The N-terminal domain is essential for RNAP assembly and basal transcription, whereas the C-terminal domain is involved in interaction with transcriptional regulators and with upstream promoter elements.</text>
</comment>
<proteinExistence type="inferred from homology"/>
<dbReference type="Pfam" id="PF03118">
    <property type="entry name" value="RNA_pol_A_CTD"/>
    <property type="match status" value="1"/>
</dbReference>
<comment type="catalytic activity">
    <reaction evidence="6 7">
        <text>RNA(n) + a ribonucleoside 5'-triphosphate = RNA(n+1) + diphosphate</text>
        <dbReference type="Rhea" id="RHEA:21248"/>
        <dbReference type="Rhea" id="RHEA-COMP:14527"/>
        <dbReference type="Rhea" id="RHEA-COMP:17342"/>
        <dbReference type="ChEBI" id="CHEBI:33019"/>
        <dbReference type="ChEBI" id="CHEBI:61557"/>
        <dbReference type="ChEBI" id="CHEBI:140395"/>
        <dbReference type="EC" id="2.7.7.6"/>
    </reaction>
</comment>
<name>A0A5P9RTT9_CYAME</name>
<accession>A0A5P9RTT9</accession>
<dbReference type="InterPro" id="IPR011263">
    <property type="entry name" value="DNA-dir_RNA_pol_RpoA/D/Rpb3"/>
</dbReference>
<dbReference type="HAMAP" id="MF_00059">
    <property type="entry name" value="RNApol_bact_RpoA"/>
    <property type="match status" value="1"/>
</dbReference>
<keyword evidence="2 7" id="KW-0240">DNA-directed RNA polymerase</keyword>
<dbReference type="InterPro" id="IPR011773">
    <property type="entry name" value="DNA-dir_RpoA"/>
</dbReference>
<sequence>MCMSQFPIEFQIECAASTINHARDIYAKFILQPLSYTQALTMGNSLRRVLLSELESISITAVRIAGASHELATLKGVREDVLQIMLNLKQIVWRGQLKKQPTITRLKVQGPAIVTAAAFQSEANSSANIIDTCQYIATIDTQDILEMECQLEQSSGYRLAKPSEMIDWLPIDGVFMPVKRVNFWVDKALVDKVLVDKALHLEIWTNGSISPQEALHQAARILTHWFNPLQTLEWKTSHTKNEQTMAQLSNMLIEELDLSVRAYNCLKRAQIHSVADLMQYTQEELLALKNFGQKSVEEVNKALEQKLHCQLKKYVD</sequence>
<feature type="region of interest" description="Alpha N-terminal domain (alpha-NTD)" evidence="7">
    <location>
        <begin position="1"/>
        <end position="230"/>
    </location>
</feature>
<dbReference type="InterPro" id="IPR011260">
    <property type="entry name" value="RNAP_asu_C"/>
</dbReference>
<dbReference type="SUPFAM" id="SSF56553">
    <property type="entry name" value="Insert subdomain of RNA polymerase alpha subunit"/>
    <property type="match status" value="1"/>
</dbReference>
<dbReference type="SMR" id="A0A5P9RTT9"/>
<evidence type="ECO:0000256" key="1">
    <source>
        <dbReference type="ARBA" id="ARBA00007123"/>
    </source>
</evidence>
<keyword evidence="9" id="KW-0934">Plastid</keyword>
<dbReference type="GO" id="GO:0006351">
    <property type="term" value="P:DNA-templated transcription"/>
    <property type="evidence" value="ECO:0007669"/>
    <property type="project" value="UniProtKB-UniRule"/>
</dbReference>
<dbReference type="GO" id="GO:0003899">
    <property type="term" value="F:DNA-directed RNA polymerase activity"/>
    <property type="evidence" value="ECO:0007669"/>
    <property type="project" value="UniProtKB-UniRule"/>
</dbReference>
<dbReference type="GO" id="GO:0003677">
    <property type="term" value="F:DNA binding"/>
    <property type="evidence" value="ECO:0007669"/>
    <property type="project" value="UniProtKB-UniRule"/>
</dbReference>
<evidence type="ECO:0000256" key="4">
    <source>
        <dbReference type="ARBA" id="ARBA00022695"/>
    </source>
</evidence>
<dbReference type="GO" id="GO:0000428">
    <property type="term" value="C:DNA-directed RNA polymerase complex"/>
    <property type="evidence" value="ECO:0007669"/>
    <property type="project" value="UniProtKB-KW"/>
</dbReference>
<dbReference type="Pfam" id="PF01193">
    <property type="entry name" value="RNA_pol_L"/>
    <property type="match status" value="1"/>
</dbReference>
<geneLocation type="chloroplast" evidence="9"/>
<keyword evidence="4 7" id="KW-0548">Nucleotidyltransferase</keyword>
<dbReference type="Gene3D" id="2.170.120.12">
    <property type="entry name" value="DNA-directed RNA polymerase, insert domain"/>
    <property type="match status" value="1"/>
</dbReference>
<dbReference type="AlphaFoldDB" id="A0A5P9RTT9"/>
<dbReference type="EMBL" id="MK231135">
    <property type="protein sequence ID" value="QFV17214.1"/>
    <property type="molecule type" value="Genomic_DNA"/>
</dbReference>
<reference evidence="9" key="1">
    <citation type="submission" date="2018-11" db="EMBL/GenBank/DDBJ databases">
        <title>Complete Plastid Genome of Cyanidioschyzon merolae Isolate 5578.</title>
        <authorList>
            <person name="Bi G."/>
        </authorList>
    </citation>
    <scope>NUCLEOTIDE SEQUENCE</scope>
</reference>
<evidence type="ECO:0000256" key="7">
    <source>
        <dbReference type="HAMAP-Rule" id="MF_00059"/>
    </source>
</evidence>
<dbReference type="Gene3D" id="1.10.150.20">
    <property type="entry name" value="5' to 3' exonuclease, C-terminal subdomain"/>
    <property type="match status" value="1"/>
</dbReference>
<dbReference type="GO" id="GO:0046983">
    <property type="term" value="F:protein dimerization activity"/>
    <property type="evidence" value="ECO:0007669"/>
    <property type="project" value="InterPro"/>
</dbReference>
<evidence type="ECO:0000256" key="3">
    <source>
        <dbReference type="ARBA" id="ARBA00022679"/>
    </source>
</evidence>
<dbReference type="NCBIfam" id="TIGR02027">
    <property type="entry name" value="rpoA"/>
    <property type="match status" value="1"/>
</dbReference>
<dbReference type="EC" id="2.7.7.6" evidence="7"/>
<organism evidence="9">
    <name type="scientific">Cyanidioschyzon merolae</name>
    <name type="common">Red alga</name>
    <dbReference type="NCBI Taxonomy" id="45157"/>
    <lineage>
        <taxon>Eukaryota</taxon>
        <taxon>Rhodophyta</taxon>
        <taxon>Bangiophyceae</taxon>
        <taxon>Cyanidiales</taxon>
        <taxon>Cyanidiaceae</taxon>
        <taxon>Cyanidioschyzon</taxon>
    </lineage>
</organism>
<dbReference type="OMA" id="PIKNVKY"/>
<keyword evidence="3 7" id="KW-0808">Transferase</keyword>
<dbReference type="GO" id="GO:0009507">
    <property type="term" value="C:chloroplast"/>
    <property type="evidence" value="ECO:0007669"/>
    <property type="project" value="UniProtKB-SubCell"/>
</dbReference>
<gene>
    <name evidence="7 9" type="primary">rpoA</name>
</gene>
<dbReference type="SMART" id="SM00662">
    <property type="entry name" value="RPOLD"/>
    <property type="match status" value="1"/>
</dbReference>
<comment type="function">
    <text evidence="7">DNA-dependent RNA polymerase catalyzes the transcription of DNA into RNA using the four ribonucleoside triphosphates as substrates.</text>
</comment>
<keyword evidence="5 7" id="KW-0804">Transcription</keyword>
<dbReference type="SUPFAM" id="SSF47789">
    <property type="entry name" value="C-terminal domain of RNA polymerase alpha subunit"/>
    <property type="match status" value="1"/>
</dbReference>
<feature type="region of interest" description="Alpha C-terminal domain (alpha-CTD)" evidence="7">
    <location>
        <begin position="245"/>
        <end position="316"/>
    </location>
</feature>
<comment type="similarity">
    <text evidence="1 7">Belongs to the RNA polymerase alpha chain family.</text>
</comment>
<comment type="subcellular location">
    <subcellularLocation>
        <location evidence="7">Plastid</location>
        <location evidence="7">Chloroplast</location>
    </subcellularLocation>
</comment>
<dbReference type="Pfam" id="PF01000">
    <property type="entry name" value="RNA_pol_A_bac"/>
    <property type="match status" value="1"/>
</dbReference>
<feature type="domain" description="DNA-directed RNA polymerase RpoA/D/Rpb3-type" evidence="8">
    <location>
        <begin position="26"/>
        <end position="232"/>
    </location>
</feature>
<evidence type="ECO:0000256" key="6">
    <source>
        <dbReference type="ARBA" id="ARBA00048552"/>
    </source>
</evidence>